<dbReference type="AlphaFoldDB" id="B9M7H6"/>
<dbReference type="Gene3D" id="3.30.70.250">
    <property type="entry name" value="Malonyl-CoA ACP transacylase, ACP-binding"/>
    <property type="match status" value="1"/>
</dbReference>
<sequence>MFPGQPLARGAALPPDEGFTTIAELVRQKAGFDLLTSSWLREASTENVGLQLYGVGMSLYMNRKMRSAGIQPAVVAEHSMGIYPALAACSSLPEAEVIELTWRVGACLAEMGKNRGFALGCIIGLTCEPVLAIAGNSGTHLANHNTSRHFLLCGTKENIETAVAEALAQGAFSAKVFDCDAPLHTPLISELETPLRQILADYSYAEPCGVLIDHLEQNRLKAKDLPDFMFRQLCMPVYWERTYRALVSMGAKRFHEVGAGEALKKYNRWIASETDQK</sequence>
<dbReference type="InterPro" id="IPR050858">
    <property type="entry name" value="Mal-CoA-ACP_Trans/PKS_FabD"/>
</dbReference>
<dbReference type="STRING" id="316067.Geob_1907"/>
<evidence type="ECO:0000256" key="2">
    <source>
        <dbReference type="ARBA" id="ARBA00022679"/>
    </source>
</evidence>
<keyword evidence="7" id="KW-1185">Reference proteome</keyword>
<dbReference type="SUPFAM" id="SSF55048">
    <property type="entry name" value="Probable ACP-binding domain of malonyl-CoA ACP transacylase"/>
    <property type="match status" value="1"/>
</dbReference>
<dbReference type="InterPro" id="IPR001227">
    <property type="entry name" value="Ac_transferase_dom_sf"/>
</dbReference>
<accession>B9M7H6</accession>
<dbReference type="EMBL" id="CP001390">
    <property type="protein sequence ID" value="ACM20264.1"/>
    <property type="molecule type" value="Genomic_DNA"/>
</dbReference>
<dbReference type="GO" id="GO:0006633">
    <property type="term" value="P:fatty acid biosynthetic process"/>
    <property type="evidence" value="ECO:0007669"/>
    <property type="project" value="TreeGrafter"/>
</dbReference>
<dbReference type="InterPro" id="IPR016035">
    <property type="entry name" value="Acyl_Trfase/lysoPLipase"/>
</dbReference>
<dbReference type="Pfam" id="PF00698">
    <property type="entry name" value="Acyl_transf_1"/>
    <property type="match status" value="1"/>
</dbReference>
<dbReference type="GO" id="GO:0005829">
    <property type="term" value="C:cytosol"/>
    <property type="evidence" value="ECO:0007669"/>
    <property type="project" value="TreeGrafter"/>
</dbReference>
<keyword evidence="2" id="KW-0808">Transferase</keyword>
<gene>
    <name evidence="6" type="primary">fabD-1</name>
    <name evidence="6" type="ordered locus">Geob_1907</name>
</gene>
<dbReference type="HOGENOM" id="CLU_030558_4_1_7"/>
<evidence type="ECO:0000313" key="7">
    <source>
        <dbReference type="Proteomes" id="UP000007721"/>
    </source>
</evidence>
<dbReference type="InterPro" id="IPR014043">
    <property type="entry name" value="Acyl_transferase_dom"/>
</dbReference>
<proteinExistence type="predicted"/>
<evidence type="ECO:0000313" key="6">
    <source>
        <dbReference type="EMBL" id="ACM20264.1"/>
    </source>
</evidence>
<reference evidence="6 7" key="1">
    <citation type="submission" date="2009-01" db="EMBL/GenBank/DDBJ databases">
        <title>Complete sequence of Geobacter sp. FRC-32.</title>
        <authorList>
            <consortium name="US DOE Joint Genome Institute"/>
            <person name="Lucas S."/>
            <person name="Copeland A."/>
            <person name="Lapidus A."/>
            <person name="Glavina del Rio T."/>
            <person name="Dalin E."/>
            <person name="Tice H."/>
            <person name="Bruce D."/>
            <person name="Goodwin L."/>
            <person name="Pitluck S."/>
            <person name="Saunders E."/>
            <person name="Brettin T."/>
            <person name="Detter J.C."/>
            <person name="Han C."/>
            <person name="Larimer F."/>
            <person name="Land M."/>
            <person name="Hauser L."/>
            <person name="Kyrpides N."/>
            <person name="Ovchinnikova G."/>
            <person name="Kostka J."/>
            <person name="Richardson P."/>
        </authorList>
    </citation>
    <scope>NUCLEOTIDE SEQUENCE [LARGE SCALE GENOMIC DNA]</scope>
    <source>
        <strain evidence="7">DSM 22248 / JCM 15807 / FRC-32</strain>
    </source>
</reference>
<evidence type="ECO:0000256" key="1">
    <source>
        <dbReference type="ARBA" id="ARBA00013258"/>
    </source>
</evidence>
<evidence type="ECO:0000256" key="4">
    <source>
        <dbReference type="ARBA" id="ARBA00048462"/>
    </source>
</evidence>
<dbReference type="Proteomes" id="UP000007721">
    <property type="component" value="Chromosome"/>
</dbReference>
<dbReference type="eggNOG" id="COG0331">
    <property type="taxonomic scope" value="Bacteria"/>
</dbReference>
<organism evidence="6 7">
    <name type="scientific">Geotalea daltonii (strain DSM 22248 / JCM 15807 / FRC-32)</name>
    <name type="common">Geobacter daltonii</name>
    <dbReference type="NCBI Taxonomy" id="316067"/>
    <lineage>
        <taxon>Bacteria</taxon>
        <taxon>Pseudomonadati</taxon>
        <taxon>Thermodesulfobacteriota</taxon>
        <taxon>Desulfuromonadia</taxon>
        <taxon>Geobacterales</taxon>
        <taxon>Geobacteraceae</taxon>
        <taxon>Geotalea</taxon>
    </lineage>
</organism>
<feature type="domain" description="Malonyl-CoA:ACP transacylase (MAT)" evidence="5">
    <location>
        <begin position="1"/>
        <end position="277"/>
    </location>
</feature>
<dbReference type="KEGG" id="geo:Geob_1907"/>
<dbReference type="InterPro" id="IPR016036">
    <property type="entry name" value="Malonyl_transacylase_ACP-bd"/>
</dbReference>
<dbReference type="SUPFAM" id="SSF52151">
    <property type="entry name" value="FabD/lysophospholipase-like"/>
    <property type="match status" value="1"/>
</dbReference>
<keyword evidence="3" id="KW-0012">Acyltransferase</keyword>
<name>B9M7H6_GEODF</name>
<dbReference type="EC" id="2.3.1.39" evidence="1"/>
<comment type="catalytic activity">
    <reaction evidence="4">
        <text>holo-[ACP] + malonyl-CoA = malonyl-[ACP] + CoA</text>
        <dbReference type="Rhea" id="RHEA:41792"/>
        <dbReference type="Rhea" id="RHEA-COMP:9623"/>
        <dbReference type="Rhea" id="RHEA-COMP:9685"/>
        <dbReference type="ChEBI" id="CHEBI:57287"/>
        <dbReference type="ChEBI" id="CHEBI:57384"/>
        <dbReference type="ChEBI" id="CHEBI:64479"/>
        <dbReference type="ChEBI" id="CHEBI:78449"/>
        <dbReference type="EC" id="2.3.1.39"/>
    </reaction>
</comment>
<evidence type="ECO:0000259" key="5">
    <source>
        <dbReference type="SMART" id="SM00827"/>
    </source>
</evidence>
<dbReference type="Gene3D" id="3.40.366.10">
    <property type="entry name" value="Malonyl-Coenzyme A Acyl Carrier Protein, domain 2"/>
    <property type="match status" value="1"/>
</dbReference>
<dbReference type="GO" id="GO:0004314">
    <property type="term" value="F:[acyl-carrier-protein] S-malonyltransferase activity"/>
    <property type="evidence" value="ECO:0007669"/>
    <property type="project" value="UniProtKB-EC"/>
</dbReference>
<evidence type="ECO:0000256" key="3">
    <source>
        <dbReference type="ARBA" id="ARBA00023315"/>
    </source>
</evidence>
<protein>
    <recommendedName>
        <fullName evidence="1">[acyl-carrier-protein] S-malonyltransferase</fullName>
        <ecNumber evidence="1">2.3.1.39</ecNumber>
    </recommendedName>
</protein>
<dbReference type="PANTHER" id="PTHR42681:SF1">
    <property type="entry name" value="MALONYL-COA-ACYL CARRIER PROTEIN TRANSACYLASE, MITOCHONDRIAL"/>
    <property type="match status" value="1"/>
</dbReference>
<dbReference type="PANTHER" id="PTHR42681">
    <property type="entry name" value="MALONYL-COA-ACYL CARRIER PROTEIN TRANSACYLASE, MITOCHONDRIAL"/>
    <property type="match status" value="1"/>
</dbReference>
<dbReference type="SMART" id="SM00827">
    <property type="entry name" value="PKS_AT"/>
    <property type="match status" value="1"/>
</dbReference>